<feature type="compositionally biased region" description="Acidic residues" evidence="1">
    <location>
        <begin position="95"/>
        <end position="126"/>
    </location>
</feature>
<accession>A0A314YDJ1</accession>
<feature type="region of interest" description="Disordered" evidence="1">
    <location>
        <begin position="162"/>
        <end position="199"/>
    </location>
</feature>
<feature type="compositionally biased region" description="Basic and acidic residues" evidence="1">
    <location>
        <begin position="338"/>
        <end position="350"/>
    </location>
</feature>
<gene>
    <name evidence="2" type="ORF">Pyn_19335</name>
</gene>
<feature type="compositionally biased region" description="Basic and acidic residues" evidence="1">
    <location>
        <begin position="367"/>
        <end position="376"/>
    </location>
</feature>
<evidence type="ECO:0000256" key="1">
    <source>
        <dbReference type="SAM" id="MobiDB-lite"/>
    </source>
</evidence>
<dbReference type="GO" id="GO:0003676">
    <property type="term" value="F:nucleic acid binding"/>
    <property type="evidence" value="ECO:0007669"/>
    <property type="project" value="InterPro"/>
</dbReference>
<dbReference type="OrthoDB" id="1912879at2759"/>
<proteinExistence type="predicted"/>
<sequence>MISTGRFSPSCNYKSLSTTGLSFSPYKTHLGLAFFPHASSTSSLLTTIFKISLFLSPIQQTQRTILGFRGVHGQRSRGSGVSARKKQRKGGVELLEMDDSDDEELDLDLDGSDDELGGDGDDEEDTFVPFGKMKKWLEKKPRGFGEGKEYDISIEEKLLEEMEKSRQAQDENLTRLSDDPENLNSKQEQSKNKNKAQEVVPAGVRVRVLNLPKKKNIHRDLSAAFKLVPGLLSINPAVSGNKKTKDPICKGFASVHFKSEQDATRFVEMFSSQSVQFELDDAIDNMQRADSDFDDSSLDTWEETILDEYEGSDVEVVGPELEDAIENLDSTSRSDLNGGDRDSMELKTESESFLAHSSSSKQLLSKSKAERKAEKLPRRKPVVKGKAERSPKKKLTVKEKTVKVPQLTVGGSAKRLKVKEKAVLNDVFSKYGAKATLATKEDS</sequence>
<reference evidence="2 3" key="1">
    <citation type="submission" date="2018-02" db="EMBL/GenBank/DDBJ databases">
        <title>Draft genome of wild Prunus yedoensis var. nudiflora.</title>
        <authorList>
            <person name="Baek S."/>
            <person name="Kim J.-H."/>
            <person name="Choi K."/>
            <person name="Kim G.-B."/>
            <person name="Cho A."/>
            <person name="Jang H."/>
            <person name="Shin C.-H."/>
            <person name="Yu H.-J."/>
            <person name="Mun J.-H."/>
        </authorList>
    </citation>
    <scope>NUCLEOTIDE SEQUENCE [LARGE SCALE GENOMIC DNA]</scope>
    <source>
        <strain evidence="3">cv. Jeju island</strain>
        <tissue evidence="2">Leaf</tissue>
    </source>
</reference>
<feature type="compositionally biased region" description="Low complexity" evidence="1">
    <location>
        <begin position="351"/>
        <end position="366"/>
    </location>
</feature>
<evidence type="ECO:0000313" key="3">
    <source>
        <dbReference type="Proteomes" id="UP000250321"/>
    </source>
</evidence>
<dbReference type="Proteomes" id="UP000250321">
    <property type="component" value="Unassembled WGS sequence"/>
</dbReference>
<dbReference type="AlphaFoldDB" id="A0A314YDJ1"/>
<dbReference type="STRING" id="2094558.A0A314YDJ1"/>
<dbReference type="CDD" id="cd00590">
    <property type="entry name" value="RRM_SF"/>
    <property type="match status" value="1"/>
</dbReference>
<protein>
    <recommendedName>
        <fullName evidence="4">RRM domain-containing protein</fullName>
    </recommendedName>
</protein>
<comment type="caution">
    <text evidence="2">The sequence shown here is derived from an EMBL/GenBank/DDBJ whole genome shotgun (WGS) entry which is preliminary data.</text>
</comment>
<dbReference type="EMBL" id="PJQY01001294">
    <property type="protein sequence ID" value="PQQ03970.1"/>
    <property type="molecule type" value="Genomic_DNA"/>
</dbReference>
<feature type="region of interest" description="Disordered" evidence="1">
    <location>
        <begin position="72"/>
        <end position="126"/>
    </location>
</feature>
<dbReference type="InterPro" id="IPR012677">
    <property type="entry name" value="Nucleotide-bd_a/b_plait_sf"/>
</dbReference>
<evidence type="ECO:0000313" key="2">
    <source>
        <dbReference type="EMBL" id="PQQ03970.1"/>
    </source>
</evidence>
<name>A0A314YDJ1_PRUYE</name>
<dbReference type="PANTHER" id="PTHR37200:SF1">
    <property type="entry name" value="RNA-BINDING (RRM_RBD_RNP MOTIFS) FAMILY PROTEIN"/>
    <property type="match status" value="1"/>
</dbReference>
<dbReference type="Gene3D" id="3.30.70.330">
    <property type="match status" value="1"/>
</dbReference>
<evidence type="ECO:0008006" key="4">
    <source>
        <dbReference type="Google" id="ProtNLM"/>
    </source>
</evidence>
<dbReference type="PANTHER" id="PTHR37200">
    <property type="entry name" value="RNA-BINDING (RRM/RBD/RNP MOTIFS) FAMILY PROTEIN"/>
    <property type="match status" value="1"/>
</dbReference>
<keyword evidence="3" id="KW-1185">Reference proteome</keyword>
<dbReference type="InterPro" id="IPR035979">
    <property type="entry name" value="RBD_domain_sf"/>
</dbReference>
<organism evidence="2 3">
    <name type="scientific">Prunus yedoensis var. nudiflora</name>
    <dbReference type="NCBI Taxonomy" id="2094558"/>
    <lineage>
        <taxon>Eukaryota</taxon>
        <taxon>Viridiplantae</taxon>
        <taxon>Streptophyta</taxon>
        <taxon>Embryophyta</taxon>
        <taxon>Tracheophyta</taxon>
        <taxon>Spermatophyta</taxon>
        <taxon>Magnoliopsida</taxon>
        <taxon>eudicotyledons</taxon>
        <taxon>Gunneridae</taxon>
        <taxon>Pentapetalae</taxon>
        <taxon>rosids</taxon>
        <taxon>fabids</taxon>
        <taxon>Rosales</taxon>
        <taxon>Rosaceae</taxon>
        <taxon>Amygdaloideae</taxon>
        <taxon>Amygdaleae</taxon>
        <taxon>Prunus</taxon>
    </lineage>
</organism>
<feature type="compositionally biased region" description="Basic and acidic residues" evidence="1">
    <location>
        <begin position="385"/>
        <end position="398"/>
    </location>
</feature>
<feature type="compositionally biased region" description="Basic and acidic residues" evidence="1">
    <location>
        <begin position="162"/>
        <end position="178"/>
    </location>
</feature>
<dbReference type="SUPFAM" id="SSF54928">
    <property type="entry name" value="RNA-binding domain, RBD"/>
    <property type="match status" value="1"/>
</dbReference>
<feature type="region of interest" description="Disordered" evidence="1">
    <location>
        <begin position="328"/>
        <end position="398"/>
    </location>
</feature>